<dbReference type="SMART" id="SM00326">
    <property type="entry name" value="SH3"/>
    <property type="match status" value="1"/>
</dbReference>
<dbReference type="PROSITE" id="PS50002">
    <property type="entry name" value="SH3"/>
    <property type="match status" value="1"/>
</dbReference>
<dbReference type="EMBL" id="HACG01036095">
    <property type="protein sequence ID" value="CEK82960.1"/>
    <property type="molecule type" value="Transcribed_RNA"/>
</dbReference>
<dbReference type="GO" id="GO:0005886">
    <property type="term" value="C:plasma membrane"/>
    <property type="evidence" value="ECO:0007669"/>
    <property type="project" value="TreeGrafter"/>
</dbReference>
<dbReference type="Pfam" id="PF07653">
    <property type="entry name" value="SH3_2"/>
    <property type="match status" value="1"/>
</dbReference>
<dbReference type="EMBL" id="HACG01036102">
    <property type="protein sequence ID" value="CEK82967.1"/>
    <property type="molecule type" value="Transcribed_RNA"/>
</dbReference>
<evidence type="ECO:0000259" key="9">
    <source>
        <dbReference type="PROSITE" id="PS50003"/>
    </source>
</evidence>
<evidence type="ECO:0000313" key="12">
    <source>
        <dbReference type="EMBL" id="CEK82962.1"/>
    </source>
</evidence>
<dbReference type="InterPro" id="IPR001452">
    <property type="entry name" value="SH3_domain"/>
</dbReference>
<feature type="compositionally biased region" description="Pro residues" evidence="7">
    <location>
        <begin position="358"/>
        <end position="382"/>
    </location>
</feature>
<feature type="compositionally biased region" description="Polar residues" evidence="7">
    <location>
        <begin position="62"/>
        <end position="83"/>
    </location>
</feature>
<evidence type="ECO:0000313" key="13">
    <source>
        <dbReference type="EMBL" id="CEK82965.1"/>
    </source>
</evidence>
<dbReference type="EMBL" id="HACG01036096">
    <property type="protein sequence ID" value="CEK82961.1"/>
    <property type="molecule type" value="Transcribed_RNA"/>
</dbReference>
<sequence length="465" mass="52007">MSSYHEPVKRILSEFNRFLKVTLQSETLSTNTENERNKILKLLQKLFADYDSLVPNYGDEGSVSSTKDGSISGSLDESRNTVGSIEEDSNADNISDTTVKALSQPAKIGYLEVKQEKLFISSWQKRYCVIHENIFYIFKKPEDKKQLGAFLLTGYELREAPHLVKGDRKKDCCFELVCPGKKSYQFLSESKEDLQAWRKAMEVADKESDGDIYEEFNEPVHKSTSKSSIIEEMYDEAETVKPKHPPVPMAIVAKVSPVLSNVAPAKPAAEVQAIVVDDDDIYEPFDRPEQDSPPKQETILPKMKRETLSSASNPPPMPSHLTVASRGSEAPPPSLPPHRGQEPQPPLTPQHRDLPQLPQGPPPLPGRALPPPPPTSPLPAVPQSPKMTSPSLGKILHPSEDFENLFYGKWDCNGSTDNELSFRRGQIVHVISRDLDKDDWWVGALNEKIGLVPKTYLCPAYELIR</sequence>
<dbReference type="PROSITE" id="PS50003">
    <property type="entry name" value="PH_DOMAIN"/>
    <property type="match status" value="1"/>
</dbReference>
<evidence type="ECO:0000256" key="4">
    <source>
        <dbReference type="ARBA" id="ARBA00022490"/>
    </source>
</evidence>
<dbReference type="EMBL" id="HACG01036097">
    <property type="protein sequence ID" value="CEK82962.1"/>
    <property type="molecule type" value="Transcribed_RNA"/>
</dbReference>
<evidence type="ECO:0000259" key="8">
    <source>
        <dbReference type="PROSITE" id="PS50002"/>
    </source>
</evidence>
<gene>
    <name evidence="10" type="primary">ORF134461</name>
    <name evidence="11" type="synonym">ORF134465</name>
    <name evidence="12" type="synonym">ORF134473</name>
    <name evidence="13" type="synonym">ORF134487</name>
    <name evidence="14" type="synonym">ORF134497</name>
</gene>
<dbReference type="Gene3D" id="2.30.29.30">
    <property type="entry name" value="Pleckstrin-homology domain (PH domain)/Phosphotyrosine-binding domain (PTB)"/>
    <property type="match status" value="1"/>
</dbReference>
<dbReference type="PANTHER" id="PTHR15129:SF0">
    <property type="entry name" value="SH3 DOMAIN-CONTAINING PROTEIN"/>
    <property type="match status" value="1"/>
</dbReference>
<organism evidence="10">
    <name type="scientific">Arion vulgaris</name>
    <dbReference type="NCBI Taxonomy" id="1028688"/>
    <lineage>
        <taxon>Eukaryota</taxon>
        <taxon>Metazoa</taxon>
        <taxon>Spiralia</taxon>
        <taxon>Lophotrochozoa</taxon>
        <taxon>Mollusca</taxon>
        <taxon>Gastropoda</taxon>
        <taxon>Heterobranchia</taxon>
        <taxon>Euthyneura</taxon>
        <taxon>Panpulmonata</taxon>
        <taxon>Eupulmonata</taxon>
        <taxon>Stylommatophora</taxon>
        <taxon>Helicina</taxon>
        <taxon>Arionoidea</taxon>
        <taxon>Arionidae</taxon>
        <taxon>Arion</taxon>
    </lineage>
</organism>
<dbReference type="InterPro" id="IPR011993">
    <property type="entry name" value="PH-like_dom_sf"/>
</dbReference>
<evidence type="ECO:0000256" key="1">
    <source>
        <dbReference type="ARBA" id="ARBA00004496"/>
    </source>
</evidence>
<dbReference type="SUPFAM" id="SSF50044">
    <property type="entry name" value="SH3-domain"/>
    <property type="match status" value="1"/>
</dbReference>
<dbReference type="SMART" id="SM00233">
    <property type="entry name" value="PH"/>
    <property type="match status" value="1"/>
</dbReference>
<dbReference type="Gene3D" id="2.30.30.40">
    <property type="entry name" value="SH3 Domains"/>
    <property type="match status" value="1"/>
</dbReference>
<comment type="similarity">
    <text evidence="2">Belongs to the SKAP family.</text>
</comment>
<dbReference type="InterPro" id="IPR001849">
    <property type="entry name" value="PH_domain"/>
</dbReference>
<keyword evidence="4" id="KW-0963">Cytoplasm</keyword>
<accession>A0A0B7ASU2</accession>
<dbReference type="PANTHER" id="PTHR15129">
    <property type="entry name" value="SRC-ASSOCIATED ADAPTOR PROTEIN"/>
    <property type="match status" value="1"/>
</dbReference>
<feature type="domain" description="SH3" evidence="8">
    <location>
        <begin position="401"/>
        <end position="462"/>
    </location>
</feature>
<keyword evidence="5" id="KW-0597">Phosphoprotein</keyword>
<evidence type="ECO:0000256" key="6">
    <source>
        <dbReference type="PROSITE-ProRule" id="PRU00192"/>
    </source>
</evidence>
<reference evidence="10" key="1">
    <citation type="submission" date="2014-12" db="EMBL/GenBank/DDBJ databases">
        <title>Insight into the proteome of Arion vulgaris.</title>
        <authorList>
            <person name="Aradska J."/>
            <person name="Bulat T."/>
            <person name="Smidak R."/>
            <person name="Sarate P."/>
            <person name="Gangsoo J."/>
            <person name="Sialana F."/>
            <person name="Bilban M."/>
            <person name="Lubec G."/>
        </authorList>
    </citation>
    <scope>NUCLEOTIDE SEQUENCE</scope>
    <source>
        <tissue evidence="10">Skin</tissue>
    </source>
</reference>
<comment type="subcellular location">
    <subcellularLocation>
        <location evidence="1">Cytoplasm</location>
    </subcellularLocation>
</comment>
<evidence type="ECO:0000256" key="7">
    <source>
        <dbReference type="SAM" id="MobiDB-lite"/>
    </source>
</evidence>
<feature type="region of interest" description="Disordered" evidence="7">
    <location>
        <begin position="307"/>
        <end position="393"/>
    </location>
</feature>
<evidence type="ECO:0000313" key="10">
    <source>
        <dbReference type="EMBL" id="CEK82960.1"/>
    </source>
</evidence>
<dbReference type="AlphaFoldDB" id="A0A0B7ASU2"/>
<dbReference type="GO" id="GO:0005737">
    <property type="term" value="C:cytoplasm"/>
    <property type="evidence" value="ECO:0007669"/>
    <property type="project" value="UniProtKB-SubCell"/>
</dbReference>
<keyword evidence="3 6" id="KW-0728">SH3 domain</keyword>
<protein>
    <recommendedName>
        <fullName evidence="15">PH domain-containing protein</fullName>
    </recommendedName>
</protein>
<dbReference type="EMBL" id="HACG01036100">
    <property type="protein sequence ID" value="CEK82965.1"/>
    <property type="molecule type" value="Transcribed_RNA"/>
</dbReference>
<feature type="region of interest" description="Disordered" evidence="7">
    <location>
        <begin position="61"/>
        <end position="90"/>
    </location>
</feature>
<dbReference type="InterPro" id="IPR036028">
    <property type="entry name" value="SH3-like_dom_sf"/>
</dbReference>
<proteinExistence type="inferred from homology"/>
<evidence type="ECO:0000313" key="11">
    <source>
        <dbReference type="EMBL" id="CEK82961.1"/>
    </source>
</evidence>
<evidence type="ECO:0000313" key="14">
    <source>
        <dbReference type="EMBL" id="CEK82967.1"/>
    </source>
</evidence>
<dbReference type="InterPro" id="IPR037781">
    <property type="entry name" value="SKAP_fam"/>
</dbReference>
<evidence type="ECO:0000256" key="3">
    <source>
        <dbReference type="ARBA" id="ARBA00022443"/>
    </source>
</evidence>
<feature type="domain" description="PH" evidence="9">
    <location>
        <begin position="104"/>
        <end position="206"/>
    </location>
</feature>
<dbReference type="Pfam" id="PF00169">
    <property type="entry name" value="PH"/>
    <property type="match status" value="1"/>
</dbReference>
<name>A0A0B7ASU2_9EUPU</name>
<dbReference type="SUPFAM" id="SSF50729">
    <property type="entry name" value="PH domain-like"/>
    <property type="match status" value="1"/>
</dbReference>
<evidence type="ECO:0008006" key="15">
    <source>
        <dbReference type="Google" id="ProtNLM"/>
    </source>
</evidence>
<evidence type="ECO:0000256" key="2">
    <source>
        <dbReference type="ARBA" id="ARBA00005864"/>
    </source>
</evidence>
<evidence type="ECO:0000256" key="5">
    <source>
        <dbReference type="ARBA" id="ARBA00022553"/>
    </source>
</evidence>